<dbReference type="KEGG" id="sus:Acid_4033"/>
<proteinExistence type="predicted"/>
<reference evidence="1" key="1">
    <citation type="submission" date="2006-10" db="EMBL/GenBank/DDBJ databases">
        <title>Complete sequence of Solibacter usitatus Ellin6076.</title>
        <authorList>
            <consortium name="US DOE Joint Genome Institute"/>
            <person name="Copeland A."/>
            <person name="Lucas S."/>
            <person name="Lapidus A."/>
            <person name="Barry K."/>
            <person name="Detter J.C."/>
            <person name="Glavina del Rio T."/>
            <person name="Hammon N."/>
            <person name="Israni S."/>
            <person name="Dalin E."/>
            <person name="Tice H."/>
            <person name="Pitluck S."/>
            <person name="Thompson L.S."/>
            <person name="Brettin T."/>
            <person name="Bruce D."/>
            <person name="Han C."/>
            <person name="Tapia R."/>
            <person name="Gilna P."/>
            <person name="Schmutz J."/>
            <person name="Larimer F."/>
            <person name="Land M."/>
            <person name="Hauser L."/>
            <person name="Kyrpides N."/>
            <person name="Mikhailova N."/>
            <person name="Janssen P.H."/>
            <person name="Kuske C.R."/>
            <person name="Richardson P."/>
        </authorList>
    </citation>
    <scope>NUCLEOTIDE SEQUENCE</scope>
    <source>
        <strain evidence="1">Ellin6076</strain>
    </source>
</reference>
<dbReference type="Gene3D" id="3.40.50.410">
    <property type="entry name" value="von Willebrand factor, type A domain"/>
    <property type="match status" value="1"/>
</dbReference>
<protein>
    <recommendedName>
        <fullName evidence="2">VWA domain-containing protein</fullName>
    </recommendedName>
</protein>
<dbReference type="InterPro" id="IPR017802">
    <property type="entry name" value="VWFA-rel_acidobac-type"/>
</dbReference>
<dbReference type="AlphaFoldDB" id="Q01ZB7"/>
<dbReference type="InterPro" id="IPR036465">
    <property type="entry name" value="vWFA_dom_sf"/>
</dbReference>
<dbReference type="OrthoDB" id="127238at2"/>
<dbReference type="NCBIfam" id="TIGR03436">
    <property type="entry name" value="acidobact_VWFA"/>
    <property type="match status" value="1"/>
</dbReference>
<dbReference type="eggNOG" id="COG2304">
    <property type="taxonomic scope" value="Bacteria"/>
</dbReference>
<dbReference type="HOGENOM" id="CLU_395282_0_0_0"/>
<dbReference type="STRING" id="234267.Acid_4033"/>
<dbReference type="InParanoid" id="Q01ZB7"/>
<name>Q01ZB7_SOLUE</name>
<evidence type="ECO:0008006" key="2">
    <source>
        <dbReference type="Google" id="ProtNLM"/>
    </source>
</evidence>
<evidence type="ECO:0000313" key="1">
    <source>
        <dbReference type="EMBL" id="ABJ84998.1"/>
    </source>
</evidence>
<accession>Q01ZB7</accession>
<sequence precursor="true">MYRLAAAVSLTLCLAGQQQEITTFKATTKLVVVDVFVRARNGKAIDTLKKEDFTVLEDGKPREIAIFEFQRISEEKAEPAAVASRPAVPARANTINVQSAGRVQYKDKRLLVLFFDFSSMQPQEQIRAQQSALKFLGEQMTASDMVAIMTLGATVQVAQDFTADRDRLTQVIKSFHIGDSSELAIEADTGDANSGEYTGAAFIADETEFNIFNTDRKLAALETAVRLLAPLPEKKALIYFSAGIPKTGVENHSQLEATVNAAIRANVSFYPIDARGLVALAPGGDASKATPRGSQVFTGQAITTQKTKFNDAQETLFTLADDTGGKALLDSNDLTLGIQQAHADLGSYYVLGYYDSNPVADGKFRRVQVNVPKHYAAQLDYRGGYFAGKEFSKSSSNDKERQLQEALVLGDPVTDLPMALEINYFRLVGDHYFVPVAVKIAGAGDTRELDFVGQVTDTKGQIKGNVRDTIKVKIGEGAAQLASKNIQYDTGFTLSPGKYRLKFLVRENQGGKMGTFETDFVVPNLNADTKSLRVSSVVWSGQRQNVTDAIGSGANQKLLVDHPLVQDGQKLIPSITRALSTKQNLFVYFEVYDPVQQNGAKTARVVAEVTFYRQGRKAFESAPVQLTTLSPHRQGTMPVQFQVPLSSLKPGRYTCQVSVIDENARKFEFLRAPLVVLP</sequence>
<organism evidence="1">
    <name type="scientific">Solibacter usitatus (strain Ellin6076)</name>
    <dbReference type="NCBI Taxonomy" id="234267"/>
    <lineage>
        <taxon>Bacteria</taxon>
        <taxon>Pseudomonadati</taxon>
        <taxon>Acidobacteriota</taxon>
        <taxon>Terriglobia</taxon>
        <taxon>Bryobacterales</taxon>
        <taxon>Solibacteraceae</taxon>
        <taxon>Candidatus Solibacter</taxon>
    </lineage>
</organism>
<dbReference type="SUPFAM" id="SSF53300">
    <property type="entry name" value="vWA-like"/>
    <property type="match status" value="1"/>
</dbReference>
<gene>
    <name evidence="1" type="ordered locus">Acid_4033</name>
</gene>
<dbReference type="EMBL" id="CP000473">
    <property type="protein sequence ID" value="ABJ84998.1"/>
    <property type="molecule type" value="Genomic_DNA"/>
</dbReference>